<gene>
    <name evidence="3" type="ORF">SAMN05660284_02578</name>
</gene>
<dbReference type="STRING" id="83765.SAMN05660284_02578"/>
<accession>A0A1I5D6M4</accession>
<proteinExistence type="predicted"/>
<evidence type="ECO:0000256" key="1">
    <source>
        <dbReference type="SAM" id="MobiDB-lite"/>
    </source>
</evidence>
<dbReference type="AlphaFoldDB" id="A0A1I5D6M4"/>
<organism evidence="3 4">
    <name type="scientific">Formivibrio citricus</name>
    <dbReference type="NCBI Taxonomy" id="83765"/>
    <lineage>
        <taxon>Bacteria</taxon>
        <taxon>Pseudomonadati</taxon>
        <taxon>Pseudomonadota</taxon>
        <taxon>Betaproteobacteria</taxon>
        <taxon>Neisseriales</taxon>
        <taxon>Chitinibacteraceae</taxon>
        <taxon>Formivibrio</taxon>
    </lineage>
</organism>
<dbReference type="Proteomes" id="UP000242869">
    <property type="component" value="Unassembled WGS sequence"/>
</dbReference>
<protein>
    <recommendedName>
        <fullName evidence="5">Right handed beta helix region</fullName>
    </recommendedName>
</protein>
<dbReference type="EMBL" id="FOVE01000023">
    <property type="protein sequence ID" value="SFN94481.1"/>
    <property type="molecule type" value="Genomic_DNA"/>
</dbReference>
<name>A0A1I5D6M4_9NEIS</name>
<feature type="chain" id="PRO_5017408794" description="Right handed beta helix region" evidence="2">
    <location>
        <begin position="24"/>
        <end position="457"/>
    </location>
</feature>
<dbReference type="PROSITE" id="PS51257">
    <property type="entry name" value="PROKAR_LIPOPROTEIN"/>
    <property type="match status" value="1"/>
</dbReference>
<sequence length="457" mass="50393">MSLTRRRLLSFLAVLPWIASCKAASSTLTSKIKDLKMQAISAEELELIKNPLSRPAWFARHNLPQGQPLEIRQRVFGDTRMLLRGADIKNVRFINCVFELFQGYDNNLLNVTFEECQFFGGVFTGTEWKNTKLLRCEAEGPFKIGCANGDVTFEECKLQGMTAKEGGYGNWSDHFGIATASNGANRFIKCKLSNLATHGGVELKIDTCEIHDFLGNCPSKQGKLLIHNSKSSGNMDFTGASGMFSLISIKNSQLGEVDLMSSASKVFEIEDSSLSLKMGAVDAKYEKATFRRVKFHGEGLYCPLARFFTLEIDACDFGGKGLALYGAPNPRPKLGEYLLYRTLFNHINFRNMTIPKAKIDYMHAGTLTLENVSLADADLSHGCFGTVQFKNAKLGGKIDLTETTIRQIDNQGLTNTAQITGKLEANPNAPLPDLAALDQPPGRPMQTPSKKKPQGKH</sequence>
<evidence type="ECO:0000313" key="4">
    <source>
        <dbReference type="Proteomes" id="UP000242869"/>
    </source>
</evidence>
<dbReference type="Gene3D" id="2.160.20.80">
    <property type="entry name" value="E3 ubiquitin-protein ligase SopA"/>
    <property type="match status" value="2"/>
</dbReference>
<keyword evidence="4" id="KW-1185">Reference proteome</keyword>
<evidence type="ECO:0000256" key="2">
    <source>
        <dbReference type="SAM" id="SignalP"/>
    </source>
</evidence>
<evidence type="ECO:0008006" key="5">
    <source>
        <dbReference type="Google" id="ProtNLM"/>
    </source>
</evidence>
<keyword evidence="2" id="KW-0732">Signal</keyword>
<evidence type="ECO:0000313" key="3">
    <source>
        <dbReference type="EMBL" id="SFN94481.1"/>
    </source>
</evidence>
<feature type="region of interest" description="Disordered" evidence="1">
    <location>
        <begin position="423"/>
        <end position="457"/>
    </location>
</feature>
<reference evidence="4" key="1">
    <citation type="submission" date="2016-10" db="EMBL/GenBank/DDBJ databases">
        <authorList>
            <person name="Varghese N."/>
            <person name="Submissions S."/>
        </authorList>
    </citation>
    <scope>NUCLEOTIDE SEQUENCE [LARGE SCALE GENOMIC DNA]</scope>
    <source>
        <strain evidence="4">DSM 6150</strain>
    </source>
</reference>
<feature type="compositionally biased region" description="Low complexity" evidence="1">
    <location>
        <begin position="423"/>
        <end position="440"/>
    </location>
</feature>
<dbReference type="SUPFAM" id="SSF141571">
    <property type="entry name" value="Pentapeptide repeat-like"/>
    <property type="match status" value="1"/>
</dbReference>
<feature type="signal peptide" evidence="2">
    <location>
        <begin position="1"/>
        <end position="23"/>
    </location>
</feature>